<sequence length="366" mass="40396">NQVAGAWGRAVALLQDIPADDPRQTFSQRKAREYQRNLALAQQRADQQGLARAFPALGSDVLDEQVSLYRAYVAALGPPDVLILGSSRALQGVDPQVFQQALAVQGYPGLRVYNLSVNGATAQVVSFITRQLLAPDLHPRLIVWAEGSRAFNSGRFDRTFAEILESPGYAAVRDGAALTLQPPDELAQAAADNPETDQTAADAPGEDYGTVPPSPINSQGFLAVNDQFNPAVYYRSFPTVRGQYDSAYRPFRLAGVQTVSFEAMTEFLRSQNIPLVYVNLPLSNDYLDRVRLGYERQFQGFLQNWANQGTLTLVDLLEDWRWRSHLFADPSHINRYGAREIASLLAADERIPWGLLVENEAAVGSE</sequence>
<comment type="caution">
    <text evidence="2">The sequence shown here is derived from an EMBL/GenBank/DDBJ whole genome shotgun (WGS) entry which is preliminary data.</text>
</comment>
<proteinExistence type="predicted"/>
<reference evidence="3" key="1">
    <citation type="submission" date="2018-04" db="EMBL/GenBank/DDBJ databases">
        <authorList>
            <person name="Cornet L."/>
        </authorList>
    </citation>
    <scope>NUCLEOTIDE SEQUENCE [LARGE SCALE GENOMIC DNA]</scope>
</reference>
<dbReference type="Gene3D" id="3.40.50.1110">
    <property type="entry name" value="SGNH hydrolase"/>
    <property type="match status" value="1"/>
</dbReference>
<evidence type="ECO:0008006" key="4">
    <source>
        <dbReference type="Google" id="ProtNLM"/>
    </source>
</evidence>
<dbReference type="Proteomes" id="UP000249081">
    <property type="component" value="Unassembled WGS sequence"/>
</dbReference>
<evidence type="ECO:0000313" key="2">
    <source>
        <dbReference type="EMBL" id="PZO35091.1"/>
    </source>
</evidence>
<gene>
    <name evidence="2" type="ORF">DCF17_19525</name>
</gene>
<dbReference type="EMBL" id="QBMN01000186">
    <property type="protein sequence ID" value="PZO35091.1"/>
    <property type="molecule type" value="Genomic_DNA"/>
</dbReference>
<feature type="region of interest" description="Disordered" evidence="1">
    <location>
        <begin position="188"/>
        <end position="210"/>
    </location>
</feature>
<evidence type="ECO:0000256" key="1">
    <source>
        <dbReference type="SAM" id="MobiDB-lite"/>
    </source>
</evidence>
<accession>A0A2W4XGW0</accession>
<reference evidence="2 3" key="2">
    <citation type="submission" date="2018-06" db="EMBL/GenBank/DDBJ databases">
        <title>Metagenomic assembly of (sub)arctic Cyanobacteria and their associated microbiome from non-axenic cultures.</title>
        <authorList>
            <person name="Baurain D."/>
        </authorList>
    </citation>
    <scope>NUCLEOTIDE SEQUENCE [LARGE SCALE GENOMIC DNA]</scope>
    <source>
        <strain evidence="2">ULC041bin1</strain>
    </source>
</reference>
<protein>
    <recommendedName>
        <fullName evidence="4">DUF1574 domain-containing protein</fullName>
    </recommendedName>
</protein>
<evidence type="ECO:0000313" key="3">
    <source>
        <dbReference type="Proteomes" id="UP000249081"/>
    </source>
</evidence>
<feature type="non-terminal residue" evidence="2">
    <location>
        <position position="1"/>
    </location>
</feature>
<dbReference type="InterPro" id="IPR036514">
    <property type="entry name" value="SGNH_hydro_sf"/>
</dbReference>
<organism evidence="2 3">
    <name type="scientific">Shackletoniella antarctica</name>
    <dbReference type="NCBI Taxonomy" id="268115"/>
    <lineage>
        <taxon>Bacteria</taxon>
        <taxon>Bacillati</taxon>
        <taxon>Cyanobacteriota</taxon>
        <taxon>Cyanophyceae</taxon>
        <taxon>Oculatellales</taxon>
        <taxon>Oculatellaceae</taxon>
        <taxon>Shackletoniella</taxon>
    </lineage>
</organism>
<name>A0A2W4XGW0_9CYAN</name>
<dbReference type="AlphaFoldDB" id="A0A2W4XGW0"/>
<dbReference type="SUPFAM" id="SSF52266">
    <property type="entry name" value="SGNH hydrolase"/>
    <property type="match status" value="1"/>
</dbReference>